<accession>A0ABZ2YLE9</accession>
<gene>
    <name evidence="2" type="ORF">WJU16_21590</name>
</gene>
<keyword evidence="3" id="KW-1185">Reference proteome</keyword>
<dbReference type="EMBL" id="CP149822">
    <property type="protein sequence ID" value="WZN40561.1"/>
    <property type="molecule type" value="Genomic_DNA"/>
</dbReference>
<proteinExistence type="predicted"/>
<dbReference type="Proteomes" id="UP001485459">
    <property type="component" value="Chromosome"/>
</dbReference>
<feature type="signal peptide" evidence="1">
    <location>
        <begin position="1"/>
        <end position="19"/>
    </location>
</feature>
<name>A0ABZ2YLE9_9BACT</name>
<dbReference type="PROSITE" id="PS51257">
    <property type="entry name" value="PROKAR_LIPOPROTEIN"/>
    <property type="match status" value="1"/>
</dbReference>
<keyword evidence="1" id="KW-0732">Signal</keyword>
<protein>
    <submittedName>
        <fullName evidence="2">DUF4249 domain-containing protein</fullName>
    </submittedName>
</protein>
<reference evidence="3" key="1">
    <citation type="submission" date="2024-03" db="EMBL/GenBank/DDBJ databases">
        <title>Chitinophaga horti sp. nov., isolated from garden soil.</title>
        <authorList>
            <person name="Lee D.S."/>
            <person name="Han D.M."/>
            <person name="Baek J.H."/>
            <person name="Choi D.G."/>
            <person name="Jeon J.H."/>
            <person name="Jeon C.O."/>
        </authorList>
    </citation>
    <scope>NUCLEOTIDE SEQUENCE [LARGE SCALE GENOMIC DNA]</scope>
    <source>
        <strain evidence="3">GPA1</strain>
    </source>
</reference>
<evidence type="ECO:0000313" key="2">
    <source>
        <dbReference type="EMBL" id="WZN40561.1"/>
    </source>
</evidence>
<organism evidence="2 3">
    <name type="scientific">Chitinophaga pollutisoli</name>
    <dbReference type="NCBI Taxonomy" id="3133966"/>
    <lineage>
        <taxon>Bacteria</taxon>
        <taxon>Pseudomonadati</taxon>
        <taxon>Bacteroidota</taxon>
        <taxon>Chitinophagia</taxon>
        <taxon>Chitinophagales</taxon>
        <taxon>Chitinophagaceae</taxon>
        <taxon>Chitinophaga</taxon>
    </lineage>
</organism>
<dbReference type="RefSeq" id="WP_341835476.1">
    <property type="nucleotide sequence ID" value="NZ_CP149822.1"/>
</dbReference>
<evidence type="ECO:0000256" key="1">
    <source>
        <dbReference type="SAM" id="SignalP"/>
    </source>
</evidence>
<evidence type="ECO:0000313" key="3">
    <source>
        <dbReference type="Proteomes" id="UP001485459"/>
    </source>
</evidence>
<sequence length="291" mass="32069">MKRTFTAIALLFAAAGFTACEDAIDIDIPNGKTFTVVDAWITSVPGKQDIRITQTVPYTSSGSAPVVSDAKVTLTDITANKTYDFTFANGVYSHDPGVERIGVIGHVYKLRVELKEGIFEGVDTIKRVPQVDSLAYDFKTKEESISNKEGFYARFYAKDIPGGTDYYWIRSTRNSATSAGRVEDIFAIDGSFAENISDGLNFIQPISEGITDYDKPFQLGENVTVTIRSCTKPSHMFLSQVQAQIDLGGLFAKILENVPTNLKNIDNTSQGRVLGWFGTSAIEWKSIQMEH</sequence>
<dbReference type="Pfam" id="PF14054">
    <property type="entry name" value="DUF4249"/>
    <property type="match status" value="1"/>
</dbReference>
<feature type="chain" id="PRO_5047117950" evidence="1">
    <location>
        <begin position="20"/>
        <end position="291"/>
    </location>
</feature>
<dbReference type="InterPro" id="IPR025345">
    <property type="entry name" value="DUF4249"/>
</dbReference>